<dbReference type="Proteomes" id="UP001432322">
    <property type="component" value="Unassembled WGS sequence"/>
</dbReference>
<organism evidence="2 3">
    <name type="scientific">Pristionchus fissidentatus</name>
    <dbReference type="NCBI Taxonomy" id="1538716"/>
    <lineage>
        <taxon>Eukaryota</taxon>
        <taxon>Metazoa</taxon>
        <taxon>Ecdysozoa</taxon>
        <taxon>Nematoda</taxon>
        <taxon>Chromadorea</taxon>
        <taxon>Rhabditida</taxon>
        <taxon>Rhabditina</taxon>
        <taxon>Diplogasteromorpha</taxon>
        <taxon>Diplogasteroidea</taxon>
        <taxon>Neodiplogasteridae</taxon>
        <taxon>Pristionchus</taxon>
    </lineage>
</organism>
<keyword evidence="3" id="KW-1185">Reference proteome</keyword>
<feature type="transmembrane region" description="Helical" evidence="1">
    <location>
        <begin position="7"/>
        <end position="29"/>
    </location>
</feature>
<feature type="non-terminal residue" evidence="2">
    <location>
        <position position="1"/>
    </location>
</feature>
<protein>
    <submittedName>
        <fullName evidence="2">Uncharacterized protein</fullName>
    </submittedName>
</protein>
<evidence type="ECO:0000313" key="2">
    <source>
        <dbReference type="EMBL" id="GMT14051.1"/>
    </source>
</evidence>
<accession>A0AAV5V3T2</accession>
<feature type="transmembrane region" description="Helical" evidence="1">
    <location>
        <begin position="100"/>
        <end position="121"/>
    </location>
</feature>
<sequence>TCGMGWVGFILGALLLYHCILLNFLLLHFHGAVEFLVLLLLLLNFLLHHRLLLDDFLRRFMSSSICDRRRLRCAFLCDFLLLCHWNVAVTLRRFIERRSQMFGCLRFCADRFLLLVFLHWFSASR</sequence>
<reference evidence="2" key="1">
    <citation type="submission" date="2023-10" db="EMBL/GenBank/DDBJ databases">
        <title>Genome assembly of Pristionchus species.</title>
        <authorList>
            <person name="Yoshida K."/>
            <person name="Sommer R.J."/>
        </authorList>
    </citation>
    <scope>NUCLEOTIDE SEQUENCE</scope>
    <source>
        <strain evidence="2">RS5133</strain>
    </source>
</reference>
<dbReference type="EMBL" id="BTSY01000002">
    <property type="protein sequence ID" value="GMT14051.1"/>
    <property type="molecule type" value="Genomic_DNA"/>
</dbReference>
<feature type="transmembrane region" description="Helical" evidence="1">
    <location>
        <begin position="35"/>
        <end position="53"/>
    </location>
</feature>
<keyword evidence="1" id="KW-1133">Transmembrane helix</keyword>
<feature type="non-terminal residue" evidence="2">
    <location>
        <position position="125"/>
    </location>
</feature>
<dbReference type="AlphaFoldDB" id="A0AAV5V3T2"/>
<keyword evidence="1" id="KW-0472">Membrane</keyword>
<comment type="caution">
    <text evidence="2">The sequence shown here is derived from an EMBL/GenBank/DDBJ whole genome shotgun (WGS) entry which is preliminary data.</text>
</comment>
<proteinExistence type="predicted"/>
<gene>
    <name evidence="2" type="ORF">PFISCL1PPCAC_5348</name>
</gene>
<evidence type="ECO:0000313" key="3">
    <source>
        <dbReference type="Proteomes" id="UP001432322"/>
    </source>
</evidence>
<name>A0AAV5V3T2_9BILA</name>
<evidence type="ECO:0000256" key="1">
    <source>
        <dbReference type="SAM" id="Phobius"/>
    </source>
</evidence>
<keyword evidence="1" id="KW-0812">Transmembrane</keyword>